<accession>A0A147BSA0</accession>
<protein>
    <submittedName>
        <fullName evidence="2">Putative secreted protein</fullName>
    </submittedName>
</protein>
<dbReference type="AlphaFoldDB" id="A0A147BSA0"/>
<organism evidence="2">
    <name type="scientific">Ixodes ricinus</name>
    <name type="common">Common tick</name>
    <name type="synonym">Acarus ricinus</name>
    <dbReference type="NCBI Taxonomy" id="34613"/>
    <lineage>
        <taxon>Eukaryota</taxon>
        <taxon>Metazoa</taxon>
        <taxon>Ecdysozoa</taxon>
        <taxon>Arthropoda</taxon>
        <taxon>Chelicerata</taxon>
        <taxon>Arachnida</taxon>
        <taxon>Acari</taxon>
        <taxon>Parasitiformes</taxon>
        <taxon>Ixodida</taxon>
        <taxon>Ixodoidea</taxon>
        <taxon>Ixodidae</taxon>
        <taxon>Ixodinae</taxon>
        <taxon>Ixodes</taxon>
    </lineage>
</organism>
<dbReference type="EMBL" id="GEGO01001791">
    <property type="protein sequence ID" value="JAR93613.1"/>
    <property type="molecule type" value="Transcribed_RNA"/>
</dbReference>
<evidence type="ECO:0000313" key="2">
    <source>
        <dbReference type="EMBL" id="JAR93613.1"/>
    </source>
</evidence>
<keyword evidence="1" id="KW-0732">Signal</keyword>
<name>A0A147BSA0_IXORI</name>
<feature type="signal peptide" evidence="1">
    <location>
        <begin position="1"/>
        <end position="19"/>
    </location>
</feature>
<proteinExistence type="predicted"/>
<reference evidence="2" key="1">
    <citation type="journal article" date="2018" name="PLoS Negl. Trop. Dis.">
        <title>Sialome diversity of ticks revealed by RNAseq of single tick salivary glands.</title>
        <authorList>
            <person name="Perner J."/>
            <person name="Kropackova S."/>
            <person name="Kopacek P."/>
            <person name="Ribeiro J.M."/>
        </authorList>
    </citation>
    <scope>NUCLEOTIDE SEQUENCE</scope>
    <source>
        <strain evidence="2">Siblings of single egg batch collected in Ceske Budejovice</strain>
        <tissue evidence="2">Salivary glands</tissue>
    </source>
</reference>
<feature type="chain" id="PRO_5007542786" evidence="1">
    <location>
        <begin position="20"/>
        <end position="130"/>
    </location>
</feature>
<evidence type="ECO:0000256" key="1">
    <source>
        <dbReference type="SAM" id="SignalP"/>
    </source>
</evidence>
<sequence>MGTFFFLVFLFIYHVGKRAGGWEGLKGRACECLGVASQERHSVKKLFFFFHPKELKGDHRHLPARTKNKKRKAWYKFEEKNPLALTFFPFFFFGVRFLIYVWTRPPPPLPVELYAYRLVITVSQSLQEVP</sequence>